<feature type="binding site" evidence="8">
    <location>
        <position position="214"/>
    </location>
    <ligand>
        <name>Ca(2+)</name>
        <dbReference type="ChEBI" id="CHEBI:29108"/>
        <label>3</label>
    </ligand>
</feature>
<feature type="binding site" evidence="8">
    <location>
        <position position="251"/>
    </location>
    <ligand>
        <name>Zn(2+)</name>
        <dbReference type="ChEBI" id="CHEBI:29105"/>
        <label>2</label>
        <note>catalytic</note>
    </ligand>
</feature>
<dbReference type="Proteomes" id="UP000035681">
    <property type="component" value="Unplaced"/>
</dbReference>
<dbReference type="SUPFAM" id="SSF47090">
    <property type="entry name" value="PGBD-like"/>
    <property type="match status" value="1"/>
</dbReference>
<keyword evidence="10" id="KW-0732">Signal</keyword>
<feature type="chain" id="PRO_5041976490" evidence="10">
    <location>
        <begin position="20"/>
        <end position="500"/>
    </location>
</feature>
<feature type="binding site" evidence="8">
    <location>
        <position position="215"/>
    </location>
    <ligand>
        <name>Ca(2+)</name>
        <dbReference type="ChEBI" id="CHEBI:29108"/>
        <label>1</label>
    </ligand>
</feature>
<evidence type="ECO:0000256" key="6">
    <source>
        <dbReference type="ARBA" id="ARBA00023049"/>
    </source>
</evidence>
<feature type="binding site" evidence="8">
    <location>
        <position position="187"/>
    </location>
    <ligand>
        <name>Zn(2+)</name>
        <dbReference type="ChEBI" id="CHEBI:29105"/>
        <label>1</label>
    </ligand>
</feature>
<evidence type="ECO:0000259" key="11">
    <source>
        <dbReference type="SMART" id="SM00235"/>
    </source>
</evidence>
<dbReference type="SMART" id="SM00235">
    <property type="entry name" value="ZnMc"/>
    <property type="match status" value="1"/>
</dbReference>
<dbReference type="Gene3D" id="3.40.390.10">
    <property type="entry name" value="Collagenase (Catalytic Domain)"/>
    <property type="match status" value="1"/>
</dbReference>
<feature type="binding site" evidence="8">
    <location>
        <position position="217"/>
    </location>
    <ligand>
        <name>Ca(2+)</name>
        <dbReference type="ChEBI" id="CHEBI:29108"/>
        <label>3</label>
    </ligand>
</feature>
<feature type="binding site" evidence="8">
    <location>
        <position position="189"/>
    </location>
    <ligand>
        <name>Zn(2+)</name>
        <dbReference type="ChEBI" id="CHEBI:29105"/>
        <label>1</label>
    </ligand>
</feature>
<feature type="binding site" evidence="8">
    <location>
        <position position="217"/>
    </location>
    <ligand>
        <name>Ca(2+)</name>
        <dbReference type="ChEBI" id="CHEBI:29108"/>
        <label>1</label>
    </ligand>
</feature>
<keyword evidence="8" id="KW-0106">Calcium</keyword>
<feature type="binding site" evidence="8">
    <location>
        <position position="212"/>
    </location>
    <ligand>
        <name>Zn(2+)</name>
        <dbReference type="ChEBI" id="CHEBI:29105"/>
        <label>1</label>
    </ligand>
</feature>
<accession>A0AAF5CZ17</accession>
<name>A0AAF5CZ17_STRER</name>
<dbReference type="PANTHER" id="PTHR10201:SF329">
    <property type="entry name" value="MATRIX METALLOPROTEINASE-C"/>
    <property type="match status" value="1"/>
</dbReference>
<dbReference type="CDD" id="cd04278">
    <property type="entry name" value="ZnMc_MMP"/>
    <property type="match status" value="1"/>
</dbReference>
<dbReference type="InterPro" id="IPR008496">
    <property type="entry name" value="TMEM222/RTE1"/>
</dbReference>
<evidence type="ECO:0000256" key="5">
    <source>
        <dbReference type="ARBA" id="ARBA00022833"/>
    </source>
</evidence>
<keyword evidence="9" id="KW-0812">Transmembrane</keyword>
<keyword evidence="9" id="KW-1133">Transmembrane helix</keyword>
<feature type="binding site" evidence="8">
    <location>
        <position position="245"/>
    </location>
    <ligand>
        <name>Zn(2+)</name>
        <dbReference type="ChEBI" id="CHEBI:29105"/>
        <label>2</label>
        <note>catalytic</note>
    </ligand>
</feature>
<dbReference type="GO" id="GO:0006508">
    <property type="term" value="P:proteolysis"/>
    <property type="evidence" value="ECO:0007669"/>
    <property type="project" value="UniProtKB-KW"/>
</dbReference>
<dbReference type="InterPro" id="IPR036365">
    <property type="entry name" value="PGBD-like_sf"/>
</dbReference>
<evidence type="ECO:0000256" key="8">
    <source>
        <dbReference type="PIRSR" id="PIRSR621190-2"/>
    </source>
</evidence>
<feature type="binding site" evidence="8">
    <location>
        <position position="179"/>
    </location>
    <ligand>
        <name>Ca(2+)</name>
        <dbReference type="ChEBI" id="CHEBI:29108"/>
        <label>2</label>
    </ligand>
</feature>
<evidence type="ECO:0000313" key="12">
    <source>
        <dbReference type="Proteomes" id="UP000035681"/>
    </source>
</evidence>
<evidence type="ECO:0000256" key="10">
    <source>
        <dbReference type="SAM" id="SignalP"/>
    </source>
</evidence>
<dbReference type="InterPro" id="IPR001818">
    <property type="entry name" value="Pept_M10_metallopeptidase"/>
</dbReference>
<feature type="binding site" evidence="8">
    <location>
        <position position="202"/>
    </location>
    <ligand>
        <name>Zn(2+)</name>
        <dbReference type="ChEBI" id="CHEBI:29105"/>
        <label>1</label>
    </ligand>
</feature>
<feature type="binding site" evidence="8">
    <location>
        <position position="241"/>
    </location>
    <ligand>
        <name>Zn(2+)</name>
        <dbReference type="ChEBI" id="CHEBI:29105"/>
        <label>2</label>
        <note>catalytic</note>
    </ligand>
</feature>
<keyword evidence="4" id="KW-0378">Hydrolase</keyword>
<dbReference type="InterPro" id="IPR024079">
    <property type="entry name" value="MetalloPept_cat_dom_sf"/>
</dbReference>
<protein>
    <submittedName>
        <fullName evidence="13">ZnMc domain-containing protein</fullName>
    </submittedName>
</protein>
<comment type="similarity">
    <text evidence="1">Belongs to the peptidase M10A family.</text>
</comment>
<keyword evidence="5 8" id="KW-0862">Zinc</keyword>
<dbReference type="GO" id="GO:0030574">
    <property type="term" value="P:collagen catabolic process"/>
    <property type="evidence" value="ECO:0007669"/>
    <property type="project" value="TreeGrafter"/>
</dbReference>
<dbReference type="GO" id="GO:0030198">
    <property type="term" value="P:extracellular matrix organization"/>
    <property type="evidence" value="ECO:0007669"/>
    <property type="project" value="TreeGrafter"/>
</dbReference>
<sequence length="500" mass="57306">MYKLFITLIIIFPLHNCNTFDNFDLFSLLSQRDPNVVYNSPLPSNLVNEYLQNFGYINSTQINGEDMLHPLPNNILSDSLKMFQKFSGLPETGILDDETKLKMGEPRCGIADIESEDKSNVEKRSIKRWSKSSISYTINKYSQKIDSISSKNGLYEAFSLWSAVVPLQFYETLYNGDVDIRFETGKHNDPWPFDGSGGTLAHATLGPGGFLHFDDAENWKYVSGNGNLQGNQIDYLSIATHEIGHVLGLKHSSDPNSIMTPFYKGNIDYNGNYIKPKLSSSDIQNIQNLYGSSSNQENTLYYLFNRLSTNLFNKNPEVQYTPNDNGNRYKNEKYIPSYFLYFPFFDDNSEAYVVWTTIPLLTWMFPFAGHVGITYSNGKSTDFLGSNFVNKGKLGFGKPIYRYKINLKPEEVEEYNKAIDNNVDKYNKKIHTLIGTNCHSYVCDILNDCRYLNGNWNQFKLVRKIIFNGETINKKDVWKHWLPPFIIYGGLILLIILISL</sequence>
<evidence type="ECO:0000256" key="1">
    <source>
        <dbReference type="ARBA" id="ARBA00010370"/>
    </source>
</evidence>
<feature type="binding site" evidence="8">
    <location>
        <position position="195"/>
    </location>
    <ligand>
        <name>Ca(2+)</name>
        <dbReference type="ChEBI" id="CHEBI:29108"/>
        <label>3</label>
    </ligand>
</feature>
<dbReference type="PANTHER" id="PTHR10201">
    <property type="entry name" value="MATRIX METALLOPROTEINASE"/>
    <property type="match status" value="1"/>
</dbReference>
<dbReference type="InterPro" id="IPR021190">
    <property type="entry name" value="Pept_M10A"/>
</dbReference>
<evidence type="ECO:0000256" key="2">
    <source>
        <dbReference type="ARBA" id="ARBA00022670"/>
    </source>
</evidence>
<evidence type="ECO:0000256" key="4">
    <source>
        <dbReference type="ARBA" id="ARBA00022801"/>
    </source>
</evidence>
<dbReference type="InterPro" id="IPR033739">
    <property type="entry name" value="M10A_MMP"/>
</dbReference>
<feature type="binding site" evidence="8">
    <location>
        <position position="194"/>
    </location>
    <ligand>
        <name>Ca(2+)</name>
        <dbReference type="ChEBI" id="CHEBI:29108"/>
        <label>3</label>
    </ligand>
</feature>
<keyword evidence="12" id="KW-1185">Reference proteome</keyword>
<keyword evidence="3 8" id="KW-0479">Metal-binding</keyword>
<dbReference type="Pfam" id="PF00413">
    <property type="entry name" value="Peptidase_M10"/>
    <property type="match status" value="1"/>
</dbReference>
<dbReference type="InterPro" id="IPR006026">
    <property type="entry name" value="Peptidase_Metallo"/>
</dbReference>
<keyword evidence="9" id="KW-0472">Membrane</keyword>
<comment type="cofactor">
    <cofactor evidence="8">
        <name>Ca(2+)</name>
        <dbReference type="ChEBI" id="CHEBI:29108"/>
    </cofactor>
    <text evidence="8">Can bind about 5 Ca(2+) ions per subunit.</text>
</comment>
<dbReference type="GO" id="GO:0008270">
    <property type="term" value="F:zinc ion binding"/>
    <property type="evidence" value="ECO:0007669"/>
    <property type="project" value="InterPro"/>
</dbReference>
<keyword evidence="6" id="KW-0482">Metalloprotease</keyword>
<feature type="binding site" description="in inhibited form" evidence="8">
    <location>
        <position position="108"/>
    </location>
    <ligand>
        <name>Zn(2+)</name>
        <dbReference type="ChEBI" id="CHEBI:29105"/>
        <label>2</label>
        <note>catalytic</note>
    </ligand>
</feature>
<dbReference type="WBParaSite" id="TCONS_00003911.p1">
    <property type="protein sequence ID" value="TCONS_00003911.p1"/>
    <property type="gene ID" value="XLOC_000648"/>
</dbReference>
<evidence type="ECO:0000256" key="7">
    <source>
        <dbReference type="PIRSR" id="PIRSR621190-1"/>
    </source>
</evidence>
<dbReference type="Pfam" id="PF05608">
    <property type="entry name" value="RTE1"/>
    <property type="match status" value="2"/>
</dbReference>
<dbReference type="PRINTS" id="PR00138">
    <property type="entry name" value="MATRIXIN"/>
</dbReference>
<dbReference type="AlphaFoldDB" id="A0AAF5CZ17"/>
<dbReference type="Pfam" id="PF01471">
    <property type="entry name" value="PG_binding_1"/>
    <property type="match status" value="1"/>
</dbReference>
<evidence type="ECO:0000256" key="9">
    <source>
        <dbReference type="SAM" id="Phobius"/>
    </source>
</evidence>
<reference evidence="13" key="1">
    <citation type="submission" date="2024-02" db="UniProtKB">
        <authorList>
            <consortium name="WormBaseParasite"/>
        </authorList>
    </citation>
    <scope>IDENTIFICATION</scope>
</reference>
<feature type="transmembrane region" description="Helical" evidence="9">
    <location>
        <begin position="481"/>
        <end position="499"/>
    </location>
</feature>
<proteinExistence type="inferred from homology"/>
<feature type="domain" description="Peptidase metallopeptidase" evidence="11">
    <location>
        <begin position="125"/>
        <end position="292"/>
    </location>
</feature>
<feature type="active site" evidence="7">
    <location>
        <position position="242"/>
    </location>
</feature>
<keyword evidence="2" id="KW-0645">Protease</keyword>
<evidence type="ECO:0000256" key="3">
    <source>
        <dbReference type="ARBA" id="ARBA00022723"/>
    </source>
</evidence>
<dbReference type="GO" id="GO:0004222">
    <property type="term" value="F:metalloendopeptidase activity"/>
    <property type="evidence" value="ECO:0007669"/>
    <property type="project" value="InterPro"/>
</dbReference>
<dbReference type="GO" id="GO:0031012">
    <property type="term" value="C:extracellular matrix"/>
    <property type="evidence" value="ECO:0007669"/>
    <property type="project" value="InterPro"/>
</dbReference>
<dbReference type="SUPFAM" id="SSF55486">
    <property type="entry name" value="Metalloproteases ('zincins'), catalytic domain"/>
    <property type="match status" value="1"/>
</dbReference>
<feature type="signal peptide" evidence="10">
    <location>
        <begin position="1"/>
        <end position="19"/>
    </location>
</feature>
<feature type="binding site" evidence="8">
    <location>
        <position position="259"/>
    </location>
    <ligand>
        <name>Zn(2+)</name>
        <dbReference type="ChEBI" id="CHEBI:29105"/>
        <label>2</label>
        <note>catalytic</note>
    </ligand>
</feature>
<comment type="cofactor">
    <cofactor evidence="8">
        <name>Zn(2+)</name>
        <dbReference type="ChEBI" id="CHEBI:29105"/>
    </cofactor>
    <text evidence="8">Binds 2 Zn(2+) ions per subunit.</text>
</comment>
<dbReference type="InterPro" id="IPR002477">
    <property type="entry name" value="Peptidoglycan-bd-like"/>
</dbReference>
<dbReference type="GO" id="GO:0005615">
    <property type="term" value="C:extracellular space"/>
    <property type="evidence" value="ECO:0007669"/>
    <property type="project" value="TreeGrafter"/>
</dbReference>
<feature type="binding site" evidence="8">
    <location>
        <position position="208"/>
    </location>
    <ligand>
        <name>Ca(2+)</name>
        <dbReference type="ChEBI" id="CHEBI:29108"/>
        <label>2</label>
    </ligand>
</feature>
<organism evidence="12 13">
    <name type="scientific">Strongyloides stercoralis</name>
    <name type="common">Threadworm</name>
    <dbReference type="NCBI Taxonomy" id="6248"/>
    <lineage>
        <taxon>Eukaryota</taxon>
        <taxon>Metazoa</taxon>
        <taxon>Ecdysozoa</taxon>
        <taxon>Nematoda</taxon>
        <taxon>Chromadorea</taxon>
        <taxon>Rhabditida</taxon>
        <taxon>Tylenchina</taxon>
        <taxon>Panagrolaimomorpha</taxon>
        <taxon>Strongyloidoidea</taxon>
        <taxon>Strongyloididae</taxon>
        <taxon>Strongyloides</taxon>
    </lineage>
</organism>
<evidence type="ECO:0000313" key="13">
    <source>
        <dbReference type="WBParaSite" id="TCONS_00003911.p1"/>
    </source>
</evidence>